<evidence type="ECO:0000313" key="3">
    <source>
        <dbReference type="EMBL" id="GAA5179170.1"/>
    </source>
</evidence>
<dbReference type="SUPFAM" id="SSF140453">
    <property type="entry name" value="EsxAB dimer-like"/>
    <property type="match status" value="1"/>
</dbReference>
<dbReference type="EMBL" id="BAABJQ010000002">
    <property type="protein sequence ID" value="GAA5179170.1"/>
    <property type="molecule type" value="Genomic_DNA"/>
</dbReference>
<gene>
    <name evidence="3" type="ORF">GCM10023322_08360</name>
</gene>
<feature type="coiled-coil region" evidence="1">
    <location>
        <begin position="94"/>
        <end position="121"/>
    </location>
</feature>
<evidence type="ECO:0000256" key="1">
    <source>
        <dbReference type="SAM" id="Coils"/>
    </source>
</evidence>
<dbReference type="RefSeq" id="WP_345626238.1">
    <property type="nucleotide sequence ID" value="NZ_BAABJQ010000002.1"/>
</dbReference>
<feature type="region of interest" description="Disordered" evidence="2">
    <location>
        <begin position="1"/>
        <end position="26"/>
    </location>
</feature>
<organism evidence="3 4">
    <name type="scientific">Rugosimonospora acidiphila</name>
    <dbReference type="NCBI Taxonomy" id="556531"/>
    <lineage>
        <taxon>Bacteria</taxon>
        <taxon>Bacillati</taxon>
        <taxon>Actinomycetota</taxon>
        <taxon>Actinomycetes</taxon>
        <taxon>Micromonosporales</taxon>
        <taxon>Micromonosporaceae</taxon>
        <taxon>Rugosimonospora</taxon>
    </lineage>
</organism>
<name>A0ABP9RJV5_9ACTN</name>
<protein>
    <submittedName>
        <fullName evidence="3">Uncharacterized protein</fullName>
    </submittedName>
</protein>
<dbReference type="Proteomes" id="UP001501570">
    <property type="component" value="Unassembled WGS sequence"/>
</dbReference>
<accession>A0ABP9RJV5</accession>
<comment type="caution">
    <text evidence="3">The sequence shown here is derived from an EMBL/GenBank/DDBJ whole genome shotgun (WGS) entry which is preliminary data.</text>
</comment>
<sequence length="205" mass="22175">MSADSEACGGEEVNVTPTGAPDNYDNGQTISVYPTAVFEYTFYQKNEHGLSDATQPQAVIDGAAYGVVPELLNIISDSFQKIFDTWNSLKISWAGDSSDAAQELNDQLNKIQKRLFGANVKPVGDVPGVIGQMSSVAASAAVNYSNVEEANTKMFDDMNHDIPYKPLPPEDTDDSGDGGNDDSDSSFDPKKSNQDWNYAPVNVQY</sequence>
<evidence type="ECO:0000256" key="2">
    <source>
        <dbReference type="SAM" id="MobiDB-lite"/>
    </source>
</evidence>
<proteinExistence type="predicted"/>
<keyword evidence="1" id="KW-0175">Coiled coil</keyword>
<feature type="compositionally biased region" description="Acidic residues" evidence="2">
    <location>
        <begin position="170"/>
        <end position="185"/>
    </location>
</feature>
<dbReference type="Gene3D" id="1.10.287.1060">
    <property type="entry name" value="ESAT-6-like"/>
    <property type="match status" value="1"/>
</dbReference>
<feature type="region of interest" description="Disordered" evidence="2">
    <location>
        <begin position="157"/>
        <end position="205"/>
    </location>
</feature>
<dbReference type="InterPro" id="IPR036689">
    <property type="entry name" value="ESAT-6-like_sf"/>
</dbReference>
<keyword evidence="4" id="KW-1185">Reference proteome</keyword>
<reference evidence="4" key="1">
    <citation type="journal article" date="2019" name="Int. J. Syst. Evol. Microbiol.">
        <title>The Global Catalogue of Microorganisms (GCM) 10K type strain sequencing project: providing services to taxonomists for standard genome sequencing and annotation.</title>
        <authorList>
            <consortium name="The Broad Institute Genomics Platform"/>
            <consortium name="The Broad Institute Genome Sequencing Center for Infectious Disease"/>
            <person name="Wu L."/>
            <person name="Ma J."/>
        </authorList>
    </citation>
    <scope>NUCLEOTIDE SEQUENCE [LARGE SCALE GENOMIC DNA]</scope>
    <source>
        <strain evidence="4">JCM 18304</strain>
    </source>
</reference>
<evidence type="ECO:0000313" key="4">
    <source>
        <dbReference type="Proteomes" id="UP001501570"/>
    </source>
</evidence>